<comment type="caution">
    <text evidence="1">The sequence shown here is derived from an EMBL/GenBank/DDBJ whole genome shotgun (WGS) entry which is preliminary data.</text>
</comment>
<dbReference type="Proteomes" id="UP001227268">
    <property type="component" value="Unassembled WGS sequence"/>
</dbReference>
<sequence>MAAAPFAIKRALRKVTQQRINVLPVEEIERQSQLVLNQLRESGVLDGARAVGCYLSMQKGELSTDGIVRYLLGRGDFCVFFLVQRVRSHVKLPGTPLYVPIIPSPPTSSTSSAPPYAPPAPSHDMRMLRLYSTQDWESLKRDKWGIPDAGTERKDLEGCIPREDYLQLGHGKGYYDRYIKRYRAYASARGEKPPLLEQEQLRAKAAKLQQVPVTEDDERMDWIVTAEGVRKS</sequence>
<dbReference type="EMBL" id="JASBWT010000007">
    <property type="protein sequence ID" value="KAJ9103250.1"/>
    <property type="molecule type" value="Genomic_DNA"/>
</dbReference>
<name>A0ACC2VVW8_9TREE</name>
<keyword evidence="2" id="KW-1185">Reference proteome</keyword>
<evidence type="ECO:0000313" key="1">
    <source>
        <dbReference type="EMBL" id="KAJ9103250.1"/>
    </source>
</evidence>
<organism evidence="1 2">
    <name type="scientific">Naganishia friedmannii</name>
    <dbReference type="NCBI Taxonomy" id="89922"/>
    <lineage>
        <taxon>Eukaryota</taxon>
        <taxon>Fungi</taxon>
        <taxon>Dikarya</taxon>
        <taxon>Basidiomycota</taxon>
        <taxon>Agaricomycotina</taxon>
        <taxon>Tremellomycetes</taxon>
        <taxon>Filobasidiales</taxon>
        <taxon>Filobasidiaceae</taxon>
        <taxon>Naganishia</taxon>
    </lineage>
</organism>
<protein>
    <submittedName>
        <fullName evidence="1">Uncharacterized protein</fullName>
    </submittedName>
</protein>
<gene>
    <name evidence="1" type="ORF">QFC21_002673</name>
</gene>
<accession>A0ACC2VVW8</accession>
<proteinExistence type="predicted"/>
<reference evidence="1" key="1">
    <citation type="submission" date="2023-04" db="EMBL/GenBank/DDBJ databases">
        <title>Draft Genome sequencing of Naganishia species isolated from polar environments using Oxford Nanopore Technology.</title>
        <authorList>
            <person name="Leo P."/>
            <person name="Venkateswaran K."/>
        </authorList>
    </citation>
    <scope>NUCLEOTIDE SEQUENCE</scope>
    <source>
        <strain evidence="1">MNA-CCFEE 5423</strain>
    </source>
</reference>
<evidence type="ECO:0000313" key="2">
    <source>
        <dbReference type="Proteomes" id="UP001227268"/>
    </source>
</evidence>